<keyword evidence="2" id="KW-1185">Reference proteome</keyword>
<organism evidence="1 2">
    <name type="scientific">Staphylococcus felis</name>
    <dbReference type="NCBI Taxonomy" id="46127"/>
    <lineage>
        <taxon>Bacteria</taxon>
        <taxon>Bacillati</taxon>
        <taxon>Bacillota</taxon>
        <taxon>Bacilli</taxon>
        <taxon>Bacillales</taxon>
        <taxon>Staphylococcaceae</taxon>
        <taxon>Staphylococcus</taxon>
    </lineage>
</organism>
<dbReference type="Proteomes" id="UP000597038">
    <property type="component" value="Unassembled WGS sequence"/>
</dbReference>
<sequence length="55" mass="6254">MIKRTLNLLITLALYELAKYVTEQALIVLTSDDEIDTFNECDHIDLNTIKVEVSA</sequence>
<name>A0ABS0QLH6_9STAP</name>
<gene>
    <name evidence="1" type="ORF">I9026_01650</name>
</gene>
<protein>
    <submittedName>
        <fullName evidence="1">Transcriptional regulator</fullName>
    </submittedName>
</protein>
<dbReference type="InterPro" id="IPR009300">
    <property type="entry name" value="Transcription_activator_RinB"/>
</dbReference>
<dbReference type="NCBIfam" id="NF047427">
    <property type="entry name" value="phage_activ_RinB"/>
    <property type="match status" value="1"/>
</dbReference>
<dbReference type="RefSeq" id="WP_115870725.1">
    <property type="nucleotide sequence ID" value="NZ_JAEDAQ010000002.1"/>
</dbReference>
<comment type="caution">
    <text evidence="1">The sequence shown here is derived from an EMBL/GenBank/DDBJ whole genome shotgun (WGS) entry which is preliminary data.</text>
</comment>
<reference evidence="1 2" key="1">
    <citation type="submission" date="2020-12" db="EMBL/GenBank/DDBJ databases">
        <title>Genomic analysis of Staphylococcus felis from a cat with skin infection.</title>
        <authorList>
            <person name="Aslantas O."/>
            <person name="Keskin O."/>
            <person name="Buyukaltay K."/>
            <person name="Gullu Yucetepe A."/>
        </authorList>
    </citation>
    <scope>NUCLEOTIDE SEQUENCE [LARGE SCALE GENOMIC DNA]</scope>
    <source>
        <strain evidence="1 2">HARRANVET</strain>
    </source>
</reference>
<evidence type="ECO:0000313" key="1">
    <source>
        <dbReference type="EMBL" id="MBH9580075.1"/>
    </source>
</evidence>
<dbReference type="Pfam" id="PF06116">
    <property type="entry name" value="RinB"/>
    <property type="match status" value="1"/>
</dbReference>
<proteinExistence type="predicted"/>
<accession>A0ABS0QLH6</accession>
<dbReference type="EMBL" id="JAEDAQ010000002">
    <property type="protein sequence ID" value="MBH9580075.1"/>
    <property type="molecule type" value="Genomic_DNA"/>
</dbReference>
<evidence type="ECO:0000313" key="2">
    <source>
        <dbReference type="Proteomes" id="UP000597038"/>
    </source>
</evidence>